<dbReference type="EMBL" id="RAQU01000043">
    <property type="protein sequence ID" value="RKK04440.1"/>
    <property type="molecule type" value="Genomic_DNA"/>
</dbReference>
<dbReference type="InParanoid" id="A0A3A9JDZ5"/>
<dbReference type="SUPFAM" id="SSF53474">
    <property type="entry name" value="alpha/beta-Hydrolases"/>
    <property type="match status" value="1"/>
</dbReference>
<feature type="domain" description="AB hydrolase-1" evidence="3">
    <location>
        <begin position="57"/>
        <end position="282"/>
    </location>
</feature>
<proteinExistence type="predicted"/>
<keyword evidence="2" id="KW-0732">Signal</keyword>
<dbReference type="PANTHER" id="PTHR43798">
    <property type="entry name" value="MONOACYLGLYCEROL LIPASE"/>
    <property type="match status" value="1"/>
</dbReference>
<dbReference type="EMBL" id="RFLX01000005">
    <property type="protein sequence ID" value="RMI25363.1"/>
    <property type="molecule type" value="Genomic_DNA"/>
</dbReference>
<dbReference type="OrthoDB" id="9808398at2"/>
<dbReference type="PANTHER" id="PTHR43798:SF31">
    <property type="entry name" value="AB HYDROLASE SUPERFAMILY PROTEIN YCLE"/>
    <property type="match status" value="1"/>
</dbReference>
<evidence type="ECO:0000313" key="5">
    <source>
        <dbReference type="EMBL" id="RMI25363.1"/>
    </source>
</evidence>
<dbReference type="InterPro" id="IPR029058">
    <property type="entry name" value="AB_hydrolase_fold"/>
</dbReference>
<protein>
    <submittedName>
        <fullName evidence="5">Alpha/beta fold hydrolase</fullName>
    </submittedName>
    <submittedName>
        <fullName evidence="4">Alpha/beta hydrolase</fullName>
    </submittedName>
</protein>
<reference evidence="4 7" key="1">
    <citation type="submission" date="2018-09" db="EMBL/GenBank/DDBJ databases">
        <title>Roseomonas sp. nov., isolated from feces of Tibetan antelopes in the Qinghai-Tibet plateau, China.</title>
        <authorList>
            <person name="Tian Z."/>
        </authorList>
    </citation>
    <scope>NUCLEOTIDE SEQUENCE [LARGE SCALE GENOMIC DNA]</scope>
    <source>
        <strain evidence="5 6">Z23</strain>
        <strain evidence="4 7">Z24</strain>
    </source>
</reference>
<dbReference type="GO" id="GO:0016020">
    <property type="term" value="C:membrane"/>
    <property type="evidence" value="ECO:0007669"/>
    <property type="project" value="TreeGrafter"/>
</dbReference>
<evidence type="ECO:0000313" key="6">
    <source>
        <dbReference type="Proteomes" id="UP000274097"/>
    </source>
</evidence>
<dbReference type="Proteomes" id="UP000274097">
    <property type="component" value="Unassembled WGS sequence"/>
</dbReference>
<comment type="caution">
    <text evidence="4">The sequence shown here is derived from an EMBL/GenBank/DDBJ whole genome shotgun (WGS) entry which is preliminary data.</text>
</comment>
<evidence type="ECO:0000313" key="7">
    <source>
        <dbReference type="Proteomes" id="UP000278036"/>
    </source>
</evidence>
<evidence type="ECO:0000313" key="4">
    <source>
        <dbReference type="EMBL" id="RKK04440.1"/>
    </source>
</evidence>
<organism evidence="4 7">
    <name type="scientific">Teichococcus wenyumeiae</name>
    <dbReference type="NCBI Taxonomy" id="2478470"/>
    <lineage>
        <taxon>Bacteria</taxon>
        <taxon>Pseudomonadati</taxon>
        <taxon>Pseudomonadota</taxon>
        <taxon>Alphaproteobacteria</taxon>
        <taxon>Acetobacterales</taxon>
        <taxon>Roseomonadaceae</taxon>
        <taxon>Roseomonas</taxon>
    </lineage>
</organism>
<gene>
    <name evidence="4" type="ORF">D6Z83_09415</name>
    <name evidence="5" type="ORF">EBE87_09475</name>
</gene>
<keyword evidence="6" id="KW-1185">Reference proteome</keyword>
<dbReference type="InterPro" id="IPR050266">
    <property type="entry name" value="AB_hydrolase_sf"/>
</dbReference>
<keyword evidence="1 4" id="KW-0378">Hydrolase</keyword>
<dbReference type="Proteomes" id="UP000278036">
    <property type="component" value="Unassembled WGS sequence"/>
</dbReference>
<sequence>MGPAFTRRPLFGLAAATLLARAVRPAAAAGLPELREVALPGVRLAYRDSGGDGVPVMLLHANTGTSASWAPQFEAFAAAGYRVIATDRRGWGGSVAEPGSGPQPGSVAEDLGALVDHLKLPRFHLLGIAGGGFIALDYAAWRPETLRGLVVAASTGSFSEPEMQQLNRNVAIPGFTELPEPFREIGPSFRAAYPERVAEWSHAQEAARQKGAPPQPLRTPNTFAKVEGIRTPLLAITASADLLAPPALMARWLKHLPQAEVFNIADAGHSVAMEQPELFNRAVLDFLRRH</sequence>
<accession>A0A3A9JDZ5</accession>
<evidence type="ECO:0000256" key="2">
    <source>
        <dbReference type="SAM" id="SignalP"/>
    </source>
</evidence>
<dbReference type="InterPro" id="IPR000073">
    <property type="entry name" value="AB_hydrolase_1"/>
</dbReference>
<dbReference type="Pfam" id="PF12697">
    <property type="entry name" value="Abhydrolase_6"/>
    <property type="match status" value="1"/>
</dbReference>
<name>A0A3A9JDZ5_9PROT</name>
<dbReference type="AlphaFoldDB" id="A0A3A9JDZ5"/>
<dbReference type="RefSeq" id="WP_120638065.1">
    <property type="nucleotide sequence ID" value="NZ_RAQU01000043.1"/>
</dbReference>
<evidence type="ECO:0000259" key="3">
    <source>
        <dbReference type="Pfam" id="PF12697"/>
    </source>
</evidence>
<feature type="signal peptide" evidence="2">
    <location>
        <begin position="1"/>
        <end position="28"/>
    </location>
</feature>
<dbReference type="Gene3D" id="3.40.50.1820">
    <property type="entry name" value="alpha/beta hydrolase"/>
    <property type="match status" value="1"/>
</dbReference>
<feature type="chain" id="PRO_5017293908" evidence="2">
    <location>
        <begin position="29"/>
        <end position="290"/>
    </location>
</feature>
<evidence type="ECO:0000256" key="1">
    <source>
        <dbReference type="ARBA" id="ARBA00022801"/>
    </source>
</evidence>
<dbReference type="GO" id="GO:0016787">
    <property type="term" value="F:hydrolase activity"/>
    <property type="evidence" value="ECO:0007669"/>
    <property type="project" value="UniProtKB-KW"/>
</dbReference>
<dbReference type="FunCoup" id="A0A3A9JDZ5">
    <property type="interactions" value="499"/>
</dbReference>